<reference evidence="2" key="3">
    <citation type="submission" date="2018-08" db="UniProtKB">
        <authorList>
            <consortium name="EnsemblPlants"/>
        </authorList>
    </citation>
    <scope>IDENTIFICATION</scope>
    <source>
        <strain evidence="2">cv. Bd21</strain>
    </source>
</reference>
<organism evidence="1">
    <name type="scientific">Brachypodium distachyon</name>
    <name type="common">Purple false brome</name>
    <name type="synonym">Trachynia distachya</name>
    <dbReference type="NCBI Taxonomy" id="15368"/>
    <lineage>
        <taxon>Eukaryota</taxon>
        <taxon>Viridiplantae</taxon>
        <taxon>Streptophyta</taxon>
        <taxon>Embryophyta</taxon>
        <taxon>Tracheophyta</taxon>
        <taxon>Spermatophyta</taxon>
        <taxon>Magnoliopsida</taxon>
        <taxon>Liliopsida</taxon>
        <taxon>Poales</taxon>
        <taxon>Poaceae</taxon>
        <taxon>BOP clade</taxon>
        <taxon>Pooideae</taxon>
        <taxon>Stipodae</taxon>
        <taxon>Brachypodieae</taxon>
        <taxon>Brachypodium</taxon>
    </lineage>
</organism>
<gene>
    <name evidence="1" type="ORF">BRADI_1g39141v3</name>
</gene>
<protein>
    <submittedName>
        <fullName evidence="1 2">Uncharacterized protein</fullName>
    </submittedName>
</protein>
<dbReference type="EnsemblPlants" id="KQK18150">
    <property type="protein sequence ID" value="KQK18150"/>
    <property type="gene ID" value="BRADI_1g39141v3"/>
</dbReference>
<accession>A0A0Q3NL52</accession>
<dbReference type="EMBL" id="CM000880">
    <property type="protein sequence ID" value="KQK18150.1"/>
    <property type="molecule type" value="Genomic_DNA"/>
</dbReference>
<name>A0A0Q3NL52_BRADI</name>
<sequence>MARHSTYPMWQGSATLDLTHGPACQTWCQTTSRACFWVTAMGKRRLTHYIRVLACWTDTIFFCYYDGLLWKVLSSGMSILSFLFCTS</sequence>
<keyword evidence="3" id="KW-1185">Reference proteome</keyword>
<reference evidence="1" key="2">
    <citation type="submission" date="2017-06" db="EMBL/GenBank/DDBJ databases">
        <title>WGS assembly of Brachypodium distachyon.</title>
        <authorList>
            <consortium name="The International Brachypodium Initiative"/>
            <person name="Lucas S."/>
            <person name="Harmon-Smith M."/>
            <person name="Lail K."/>
            <person name="Tice H."/>
            <person name="Grimwood J."/>
            <person name="Bruce D."/>
            <person name="Barry K."/>
            <person name="Shu S."/>
            <person name="Lindquist E."/>
            <person name="Wang M."/>
            <person name="Pitluck S."/>
            <person name="Vogel J.P."/>
            <person name="Garvin D.F."/>
            <person name="Mockler T.C."/>
            <person name="Schmutz J."/>
            <person name="Rokhsar D."/>
            <person name="Bevan M.W."/>
        </authorList>
    </citation>
    <scope>NUCLEOTIDE SEQUENCE</scope>
    <source>
        <strain evidence="1">Bd21</strain>
    </source>
</reference>
<reference evidence="1 2" key="1">
    <citation type="journal article" date="2010" name="Nature">
        <title>Genome sequencing and analysis of the model grass Brachypodium distachyon.</title>
        <authorList>
            <consortium name="International Brachypodium Initiative"/>
        </authorList>
    </citation>
    <scope>NUCLEOTIDE SEQUENCE [LARGE SCALE GENOMIC DNA]</scope>
    <source>
        <strain evidence="1 2">Bd21</strain>
    </source>
</reference>
<evidence type="ECO:0000313" key="3">
    <source>
        <dbReference type="Proteomes" id="UP000008810"/>
    </source>
</evidence>
<dbReference type="Proteomes" id="UP000008810">
    <property type="component" value="Chromosome 1"/>
</dbReference>
<dbReference type="InParanoid" id="A0A0Q3NL52"/>
<dbReference type="AlphaFoldDB" id="A0A0Q3NL52"/>
<dbReference type="Gramene" id="KQK18150">
    <property type="protein sequence ID" value="KQK18150"/>
    <property type="gene ID" value="BRADI_1g39141v3"/>
</dbReference>
<evidence type="ECO:0000313" key="2">
    <source>
        <dbReference type="EnsemblPlants" id="KQK18150"/>
    </source>
</evidence>
<proteinExistence type="predicted"/>
<evidence type="ECO:0000313" key="1">
    <source>
        <dbReference type="EMBL" id="KQK18150.1"/>
    </source>
</evidence>